<dbReference type="GO" id="GO:0016989">
    <property type="term" value="F:sigma factor antagonist activity"/>
    <property type="evidence" value="ECO:0007669"/>
    <property type="project" value="TreeGrafter"/>
</dbReference>
<dbReference type="AlphaFoldDB" id="A0A1W6ZM68"/>
<dbReference type="PANTHER" id="PTHR30273">
    <property type="entry name" value="PERIPLASMIC SIGNAL SENSOR AND SIGMA FACTOR ACTIVATOR FECR-RELATED"/>
    <property type="match status" value="1"/>
</dbReference>
<dbReference type="Pfam" id="PF04773">
    <property type="entry name" value="FecR"/>
    <property type="match status" value="1"/>
</dbReference>
<sequence length="317" mass="33985">MAPEQRPQHADLALSDAAIDWVVKLHSGAATPADHAAFAAWRAQSDEHALAAREAEAIWQGVGSAGDKARQLHRSEKRAKLTRRAMLGGSAIVAGAALFQSGMIGPRLFADYTTGIGERRSVPLPDGSTVLLNASSALSVNFSEQERRLKLLEGQATFTVAHDAARPFSVSAASGETRAIGTVFDVDVRRAEVVVTVLEGVVATSTDLARGSPVRVSANQRIQYTSRSAPSAVQTIDADAETAWRRGKLIVNRKPLAEVITDIERYRRGQVVIVGQTLRSLEVTGVFDLSDPESVLQTIAETLPVRVVRLPLVTVIL</sequence>
<dbReference type="Gene3D" id="3.55.50.30">
    <property type="match status" value="1"/>
</dbReference>
<dbReference type="KEGG" id="psin:CAK95_04830"/>
<dbReference type="Pfam" id="PF16220">
    <property type="entry name" value="DUF4880"/>
    <property type="match status" value="1"/>
</dbReference>
<name>A0A1W6ZM68_9HYPH</name>
<dbReference type="PIRSF" id="PIRSF018266">
    <property type="entry name" value="FecR"/>
    <property type="match status" value="1"/>
</dbReference>
<proteinExistence type="predicted"/>
<dbReference type="InterPro" id="IPR012373">
    <property type="entry name" value="Ferrdict_sens_TM"/>
</dbReference>
<gene>
    <name evidence="1" type="ORF">CAK95_04830</name>
</gene>
<dbReference type="RefSeq" id="WP_086086908.1">
    <property type="nucleotide sequence ID" value="NZ_CP021112.1"/>
</dbReference>
<dbReference type="OrthoDB" id="9798846at2"/>
<evidence type="ECO:0000313" key="1">
    <source>
        <dbReference type="EMBL" id="ARP98486.1"/>
    </source>
</evidence>
<organism evidence="1 2">
    <name type="scientific">Pseudorhodoplanes sinuspersici</name>
    <dbReference type="NCBI Taxonomy" id="1235591"/>
    <lineage>
        <taxon>Bacteria</taxon>
        <taxon>Pseudomonadati</taxon>
        <taxon>Pseudomonadota</taxon>
        <taxon>Alphaproteobacteria</taxon>
        <taxon>Hyphomicrobiales</taxon>
        <taxon>Pseudorhodoplanes</taxon>
    </lineage>
</organism>
<dbReference type="EMBL" id="CP021112">
    <property type="protein sequence ID" value="ARP98486.1"/>
    <property type="molecule type" value="Genomic_DNA"/>
</dbReference>
<dbReference type="InterPro" id="IPR006860">
    <property type="entry name" value="FecR"/>
</dbReference>
<keyword evidence="2" id="KW-1185">Reference proteome</keyword>
<dbReference type="Proteomes" id="UP000194137">
    <property type="component" value="Chromosome"/>
</dbReference>
<dbReference type="InterPro" id="IPR032623">
    <property type="entry name" value="FecR_N"/>
</dbReference>
<accession>A0A1W6ZM68</accession>
<dbReference type="STRING" id="1235591.CAK95_04830"/>
<reference evidence="1 2" key="1">
    <citation type="submission" date="2017-05" db="EMBL/GenBank/DDBJ databases">
        <title>Full genome sequence of Pseudorhodoplanes sinuspersici.</title>
        <authorList>
            <person name="Dastgheib S.M.M."/>
            <person name="Shavandi M."/>
            <person name="Tirandaz H."/>
        </authorList>
    </citation>
    <scope>NUCLEOTIDE SEQUENCE [LARGE SCALE GENOMIC DNA]</scope>
    <source>
        <strain evidence="1 2">RIPI110</strain>
    </source>
</reference>
<dbReference type="PANTHER" id="PTHR30273:SF2">
    <property type="entry name" value="PROTEIN FECR"/>
    <property type="match status" value="1"/>
</dbReference>
<dbReference type="Gene3D" id="2.60.120.1440">
    <property type="match status" value="1"/>
</dbReference>
<protein>
    <submittedName>
        <fullName evidence="1">Iron dicitrate transport regulator FecR</fullName>
    </submittedName>
</protein>
<evidence type="ECO:0000313" key="2">
    <source>
        <dbReference type="Proteomes" id="UP000194137"/>
    </source>
</evidence>